<proteinExistence type="predicted"/>
<organism evidence="1 2">
    <name type="scientific">Caenorhabditis auriculariae</name>
    <dbReference type="NCBI Taxonomy" id="2777116"/>
    <lineage>
        <taxon>Eukaryota</taxon>
        <taxon>Metazoa</taxon>
        <taxon>Ecdysozoa</taxon>
        <taxon>Nematoda</taxon>
        <taxon>Chromadorea</taxon>
        <taxon>Rhabditida</taxon>
        <taxon>Rhabditina</taxon>
        <taxon>Rhabditomorpha</taxon>
        <taxon>Rhabditoidea</taxon>
        <taxon>Rhabditidae</taxon>
        <taxon>Peloderinae</taxon>
        <taxon>Caenorhabditis</taxon>
    </lineage>
</organism>
<dbReference type="EMBL" id="CAJGYM010000043">
    <property type="protein sequence ID" value="CAD6194297.1"/>
    <property type="molecule type" value="Genomic_DNA"/>
</dbReference>
<keyword evidence="2" id="KW-1185">Reference proteome</keyword>
<dbReference type="AlphaFoldDB" id="A0A8S1HGJ9"/>
<name>A0A8S1HGJ9_9PELO</name>
<accession>A0A8S1HGJ9</accession>
<evidence type="ECO:0000313" key="2">
    <source>
        <dbReference type="Proteomes" id="UP000835052"/>
    </source>
</evidence>
<dbReference type="Proteomes" id="UP000835052">
    <property type="component" value="Unassembled WGS sequence"/>
</dbReference>
<gene>
    <name evidence="1" type="ORF">CAUJ_LOCUS10216</name>
</gene>
<protein>
    <submittedName>
        <fullName evidence="1">Uncharacterized protein</fullName>
    </submittedName>
</protein>
<comment type="caution">
    <text evidence="1">The sequence shown here is derived from an EMBL/GenBank/DDBJ whole genome shotgun (WGS) entry which is preliminary data.</text>
</comment>
<reference evidence="1" key="1">
    <citation type="submission" date="2020-10" db="EMBL/GenBank/DDBJ databases">
        <authorList>
            <person name="Kikuchi T."/>
        </authorList>
    </citation>
    <scope>NUCLEOTIDE SEQUENCE</scope>
    <source>
        <strain evidence="1">NKZ352</strain>
    </source>
</reference>
<sequence length="374" mass="43441">MNLLYHPYNSSLENFVHLAFSNSIRLFTCKMDSENNGPDLEDERIENVPVTENNHIFTIAPQANLFTFTQEQIDVTEKHKEAFWTLIRYKYSALLSNYIKFWCKGNNQEIIYNVINHVNNRARQEEIHLLIWTIVAGAMLRNFCSVKGYLSREDIFLMNQFTHLYLDIVKSSTVPPFENSLVRWHLLIIILNSLKTSKTGDGQELELLEENLLNLCSILEMSSGMKSVSVAHAIRYETLRMNAYKFSETVAYVFNYMACHEQNKVLSMTRKLFSPCAALVAAFDTLIKPLLTIHDYKMLITGCEAIMKSLVKVYCVENSSLHPIWKNEFVLVFFFMHKIYKKNGDMDLASYFWKALFETKLTDDIRNWVGPAIA</sequence>
<evidence type="ECO:0000313" key="1">
    <source>
        <dbReference type="EMBL" id="CAD6194297.1"/>
    </source>
</evidence>